<feature type="compositionally biased region" description="Polar residues" evidence="5">
    <location>
        <begin position="405"/>
        <end position="418"/>
    </location>
</feature>
<dbReference type="RefSeq" id="XP_038045643.1">
    <property type="nucleotide sequence ID" value="XM_038189715.1"/>
</dbReference>
<evidence type="ECO:0000259" key="7">
    <source>
        <dbReference type="PROSITE" id="PS50089"/>
    </source>
</evidence>
<keyword evidence="3" id="KW-0862">Zinc</keyword>
<dbReference type="GeneID" id="119720156"/>
<evidence type="ECO:0000256" key="4">
    <source>
        <dbReference type="PROSITE-ProRule" id="PRU00175"/>
    </source>
</evidence>
<feature type="compositionally biased region" description="Basic residues" evidence="5">
    <location>
        <begin position="503"/>
        <end position="521"/>
    </location>
</feature>
<evidence type="ECO:0000256" key="1">
    <source>
        <dbReference type="ARBA" id="ARBA00022723"/>
    </source>
</evidence>
<dbReference type="PANTHER" id="PTHR46717">
    <property type="entry name" value="E3 UBIQUITIN-PROTEIN LIGASE RNF180"/>
    <property type="match status" value="1"/>
</dbReference>
<dbReference type="GO" id="GO:0031624">
    <property type="term" value="F:ubiquitin conjugating enzyme binding"/>
    <property type="evidence" value="ECO:0007669"/>
    <property type="project" value="TreeGrafter"/>
</dbReference>
<dbReference type="PANTHER" id="PTHR46717:SF1">
    <property type="entry name" value="E3 UBIQUITIN-PROTEIN LIGASE RNF180"/>
    <property type="match status" value="1"/>
</dbReference>
<dbReference type="GO" id="GO:0042415">
    <property type="term" value="P:norepinephrine metabolic process"/>
    <property type="evidence" value="ECO:0007669"/>
    <property type="project" value="TreeGrafter"/>
</dbReference>
<keyword evidence="6" id="KW-0812">Transmembrane</keyword>
<evidence type="ECO:0000313" key="8">
    <source>
        <dbReference type="EnsemblMetazoa" id="XP_038045643.1"/>
    </source>
</evidence>
<feature type="region of interest" description="Disordered" evidence="5">
    <location>
        <begin position="264"/>
        <end position="291"/>
    </location>
</feature>
<sequence length="727" mass="80582">MASDSEIQDQDRASFKCRRCRQFLFSSASILPSLTADAESARPGNPGNTAPKPGQEQPRAAGALWYISDDAVPPWIQSAIEEAQWTKGKLTCPKCRGRLGSFDFLTPSIRHCADRRQAWSCVQINGSRVDRETSKSLLAFLRRGNQSQVKGQASQMSSLEAESVACNTDRFEDQNGALPVGCWYLNRDEMDTKQLSHTPTNFDPNFCPNESGHKDTLNPFEMDNLGSPEETTKASNLEPASKTSDSPCTPNVCDSFAVGEPSRVQENQAASRTLPCEGDVQSSEKLLGNSPARLEPGFGNLDHTGNIPCASCTNSVDETIQFGFSTAAKHSRTSCEVSNDAIWHDREADIVPGITAEKSEDVTMSKPSPSLQTNLSNSLSQVHQGLCNSHPTRPVQGAPKRPIKTQYSNADSQSEQTVVSALSPETWQGVLDELLLDLDQERGGASERTLSGRDDINQLEDEMDTDSDQDGMGHADDSWTAQTSSNDSSRGVSTYLQRAVQRAQRREKNKRKSARRKLRRRERWMAEKETEEQELLIEEQHLDCDPKRILALLGTSETSVSTREALTCPVCLDLYLNPHRCLPCQHVFCESCLRRLAHTAQTRVATPCPLCRRVIWEATPQDQLTTAIEELFPRLIAHRKQAERKNLNKSYPLPGHPAPTSLTSWISRTLAGNNRSGLRHWRGRGRQELTTVGLIRNTAWKVGSVLVLMISLIVLSAGFFLAMIKYS</sequence>
<dbReference type="Proteomes" id="UP000887568">
    <property type="component" value="Unplaced"/>
</dbReference>
<dbReference type="GO" id="GO:0032436">
    <property type="term" value="P:positive regulation of proteasomal ubiquitin-dependent protein catabolic process"/>
    <property type="evidence" value="ECO:0007669"/>
    <property type="project" value="TreeGrafter"/>
</dbReference>
<dbReference type="InterPro" id="IPR001841">
    <property type="entry name" value="Znf_RING"/>
</dbReference>
<evidence type="ECO:0000256" key="3">
    <source>
        <dbReference type="ARBA" id="ARBA00022833"/>
    </source>
</evidence>
<dbReference type="GO" id="GO:0005789">
    <property type="term" value="C:endoplasmic reticulum membrane"/>
    <property type="evidence" value="ECO:0007669"/>
    <property type="project" value="TreeGrafter"/>
</dbReference>
<keyword evidence="6" id="KW-0472">Membrane</keyword>
<dbReference type="GO" id="GO:0000209">
    <property type="term" value="P:protein polyubiquitination"/>
    <property type="evidence" value="ECO:0007669"/>
    <property type="project" value="InterPro"/>
</dbReference>
<name>A0A913Z1E4_PATMI</name>
<evidence type="ECO:0000256" key="2">
    <source>
        <dbReference type="ARBA" id="ARBA00022771"/>
    </source>
</evidence>
<dbReference type="PROSITE" id="PS00518">
    <property type="entry name" value="ZF_RING_1"/>
    <property type="match status" value="1"/>
</dbReference>
<dbReference type="OMA" id="PPWIQSA"/>
<proteinExistence type="predicted"/>
<dbReference type="InterPro" id="IPR017907">
    <property type="entry name" value="Znf_RING_CS"/>
</dbReference>
<dbReference type="EnsemblMetazoa" id="XM_038189715.1">
    <property type="protein sequence ID" value="XP_038045643.1"/>
    <property type="gene ID" value="LOC119720156"/>
</dbReference>
<dbReference type="InterPro" id="IPR013083">
    <property type="entry name" value="Znf_RING/FYVE/PHD"/>
</dbReference>
<keyword evidence="9" id="KW-1185">Reference proteome</keyword>
<feature type="region of interest" description="Disordered" evidence="5">
    <location>
        <begin position="36"/>
        <end position="57"/>
    </location>
</feature>
<dbReference type="Gene3D" id="3.30.40.10">
    <property type="entry name" value="Zinc/RING finger domain, C3HC4 (zinc finger)"/>
    <property type="match status" value="1"/>
</dbReference>
<dbReference type="SMART" id="SM00184">
    <property type="entry name" value="RING"/>
    <property type="match status" value="1"/>
</dbReference>
<feature type="domain" description="RING-type" evidence="7">
    <location>
        <begin position="568"/>
        <end position="612"/>
    </location>
</feature>
<dbReference type="OrthoDB" id="6105938at2759"/>
<feature type="compositionally biased region" description="Acidic residues" evidence="5">
    <location>
        <begin position="457"/>
        <end position="469"/>
    </location>
</feature>
<dbReference type="GO" id="GO:0042428">
    <property type="term" value="P:serotonin metabolic process"/>
    <property type="evidence" value="ECO:0007669"/>
    <property type="project" value="TreeGrafter"/>
</dbReference>
<keyword evidence="2 4" id="KW-0863">Zinc-finger</keyword>
<dbReference type="AlphaFoldDB" id="A0A913Z1E4"/>
<feature type="compositionally biased region" description="Polar residues" evidence="5">
    <location>
        <begin position="479"/>
        <end position="496"/>
    </location>
</feature>
<organism evidence="8 9">
    <name type="scientific">Patiria miniata</name>
    <name type="common">Bat star</name>
    <name type="synonym">Asterina miniata</name>
    <dbReference type="NCBI Taxonomy" id="46514"/>
    <lineage>
        <taxon>Eukaryota</taxon>
        <taxon>Metazoa</taxon>
        <taxon>Echinodermata</taxon>
        <taxon>Eleutherozoa</taxon>
        <taxon>Asterozoa</taxon>
        <taxon>Asteroidea</taxon>
        <taxon>Valvatacea</taxon>
        <taxon>Valvatida</taxon>
        <taxon>Asterinidae</taxon>
        <taxon>Patiria</taxon>
    </lineage>
</organism>
<dbReference type="PROSITE" id="PS50089">
    <property type="entry name" value="ZF_RING_2"/>
    <property type="match status" value="1"/>
</dbReference>
<reference evidence="8" key="1">
    <citation type="submission" date="2022-11" db="UniProtKB">
        <authorList>
            <consortium name="EnsemblMetazoa"/>
        </authorList>
    </citation>
    <scope>IDENTIFICATION</scope>
</reference>
<dbReference type="GO" id="GO:0008270">
    <property type="term" value="F:zinc ion binding"/>
    <property type="evidence" value="ECO:0007669"/>
    <property type="project" value="UniProtKB-KW"/>
</dbReference>
<feature type="transmembrane region" description="Helical" evidence="6">
    <location>
        <begin position="702"/>
        <end position="724"/>
    </location>
</feature>
<dbReference type="InterPro" id="IPR033263">
    <property type="entry name" value="RNF180"/>
</dbReference>
<keyword evidence="1" id="KW-0479">Metal-binding</keyword>
<protein>
    <recommendedName>
        <fullName evidence="7">RING-type domain-containing protein</fullName>
    </recommendedName>
</protein>
<evidence type="ECO:0000313" key="9">
    <source>
        <dbReference type="Proteomes" id="UP000887568"/>
    </source>
</evidence>
<feature type="region of interest" description="Disordered" evidence="5">
    <location>
        <begin position="442"/>
        <end position="521"/>
    </location>
</feature>
<accession>A0A913Z1E4</accession>
<evidence type="ECO:0000256" key="5">
    <source>
        <dbReference type="SAM" id="MobiDB-lite"/>
    </source>
</evidence>
<feature type="region of interest" description="Disordered" evidence="5">
    <location>
        <begin position="209"/>
        <end position="248"/>
    </location>
</feature>
<keyword evidence="6" id="KW-1133">Transmembrane helix</keyword>
<evidence type="ECO:0000256" key="6">
    <source>
        <dbReference type="SAM" id="Phobius"/>
    </source>
</evidence>
<dbReference type="CDD" id="cd16554">
    <property type="entry name" value="RING-HC_RNF180"/>
    <property type="match status" value="1"/>
</dbReference>
<dbReference type="GO" id="GO:0061630">
    <property type="term" value="F:ubiquitin protein ligase activity"/>
    <property type="evidence" value="ECO:0007669"/>
    <property type="project" value="InterPro"/>
</dbReference>
<dbReference type="SUPFAM" id="SSF57850">
    <property type="entry name" value="RING/U-box"/>
    <property type="match status" value="1"/>
</dbReference>
<feature type="region of interest" description="Disordered" evidence="5">
    <location>
        <begin position="384"/>
        <end position="418"/>
    </location>
</feature>
<dbReference type="Pfam" id="PF13639">
    <property type="entry name" value="zf-RING_2"/>
    <property type="match status" value="1"/>
</dbReference>
<feature type="compositionally biased region" description="Basic and acidic residues" evidence="5">
    <location>
        <begin position="442"/>
        <end position="456"/>
    </location>
</feature>